<dbReference type="PROSITE" id="PS00435">
    <property type="entry name" value="PEROXIDASE_1"/>
    <property type="match status" value="1"/>
</dbReference>
<dbReference type="GO" id="GO:0004130">
    <property type="term" value="F:cytochrome-c peroxidase activity"/>
    <property type="evidence" value="ECO:0007669"/>
    <property type="project" value="UniProtKB-EC"/>
</dbReference>
<dbReference type="InterPro" id="IPR002016">
    <property type="entry name" value="Haem_peroxidase"/>
</dbReference>
<evidence type="ECO:0000256" key="6">
    <source>
        <dbReference type="ARBA" id="ARBA00022617"/>
    </source>
</evidence>
<evidence type="ECO:0000256" key="3">
    <source>
        <dbReference type="ARBA" id="ARBA00004569"/>
    </source>
</evidence>
<dbReference type="OMA" id="QRKWNGP"/>
<reference evidence="18" key="2">
    <citation type="journal article" date="2015" name="J. Biotechnol.">
        <title>The structure of the Cyberlindnera jadinii genome and its relation to Candida utilis analyzed by the occurrence of single nucleotide polymorphisms.</title>
        <authorList>
            <person name="Rupp O."/>
            <person name="Brinkrolf K."/>
            <person name="Buerth C."/>
            <person name="Kunigo M."/>
            <person name="Schneider J."/>
            <person name="Jaenicke S."/>
            <person name="Goesmann A."/>
            <person name="Puehler A."/>
            <person name="Jaeger K.-E."/>
            <person name="Ernst J.F."/>
        </authorList>
    </citation>
    <scope>NUCLEOTIDE SEQUENCE [LARGE SCALE GENOMIC DNA]</scope>
    <source>
        <strain evidence="18">ATCC 18201 / CBS 1600 / BCRC 20928 / JCM 3617 / NBRC 0987 / NRRL Y-1542</strain>
    </source>
</reference>
<evidence type="ECO:0000313" key="17">
    <source>
        <dbReference type="EMBL" id="ODV72282.1"/>
    </source>
</evidence>
<dbReference type="OrthoDB" id="2859658at2759"/>
<comment type="similarity">
    <text evidence="4">Belongs to the peroxidase family. Cytochrome c peroxidase subfamily.</text>
</comment>
<organism evidence="16 18">
    <name type="scientific">Cyberlindnera jadinii (strain ATCC 18201 / CBS 1600 / BCRC 20928 / JCM 3617 / NBRC 0987 / NRRL Y-1542)</name>
    <name type="common">Torula yeast</name>
    <name type="synonym">Candida utilis</name>
    <dbReference type="NCBI Taxonomy" id="983966"/>
    <lineage>
        <taxon>Eukaryota</taxon>
        <taxon>Fungi</taxon>
        <taxon>Dikarya</taxon>
        <taxon>Ascomycota</taxon>
        <taxon>Saccharomycotina</taxon>
        <taxon>Saccharomycetes</taxon>
        <taxon>Phaffomycetales</taxon>
        <taxon>Phaffomycetaceae</taxon>
        <taxon>Cyberlindnera</taxon>
    </lineage>
</organism>
<evidence type="ECO:0000256" key="10">
    <source>
        <dbReference type="ARBA" id="ARBA00023004"/>
    </source>
</evidence>
<dbReference type="PRINTS" id="PR00459">
    <property type="entry name" value="ASPEROXIDASE"/>
</dbReference>
<dbReference type="GO" id="GO:0000302">
    <property type="term" value="P:response to reactive oxygen species"/>
    <property type="evidence" value="ECO:0007669"/>
    <property type="project" value="TreeGrafter"/>
</dbReference>
<keyword evidence="9 14" id="KW-0560">Oxidoreductase</keyword>
<evidence type="ECO:0000256" key="14">
    <source>
        <dbReference type="RuleBase" id="RU363051"/>
    </source>
</evidence>
<evidence type="ECO:0000256" key="5">
    <source>
        <dbReference type="ARBA" id="ARBA00022559"/>
    </source>
</evidence>
<feature type="domain" description="Plant heme peroxidase family profile" evidence="15">
    <location>
        <begin position="158"/>
        <end position="360"/>
    </location>
</feature>
<protein>
    <recommendedName>
        <fullName evidence="14">Peroxidase</fullName>
        <ecNumber evidence="14">1.11.1.-</ecNumber>
    </recommendedName>
</protein>
<keyword evidence="8" id="KW-0809">Transit peptide</keyword>
<dbReference type="GO" id="GO:0034599">
    <property type="term" value="P:cellular response to oxidative stress"/>
    <property type="evidence" value="ECO:0007669"/>
    <property type="project" value="InterPro"/>
</dbReference>
<dbReference type="AlphaFoldDB" id="A0A0H5CBN7"/>
<dbReference type="GO" id="GO:0042744">
    <property type="term" value="P:hydrogen peroxide catabolic process"/>
    <property type="evidence" value="ECO:0007669"/>
    <property type="project" value="TreeGrafter"/>
</dbReference>
<dbReference type="Gene3D" id="1.10.420.10">
    <property type="entry name" value="Peroxidase, domain 2"/>
    <property type="match status" value="1"/>
</dbReference>
<evidence type="ECO:0000259" key="15">
    <source>
        <dbReference type="PROSITE" id="PS50873"/>
    </source>
</evidence>
<proteinExistence type="inferred from homology"/>
<dbReference type="GO" id="GO:0020037">
    <property type="term" value="F:heme binding"/>
    <property type="evidence" value="ECO:0007669"/>
    <property type="project" value="UniProtKB-UniRule"/>
</dbReference>
<evidence type="ECO:0000256" key="7">
    <source>
        <dbReference type="ARBA" id="ARBA00022723"/>
    </source>
</evidence>
<dbReference type="PRINTS" id="PR00458">
    <property type="entry name" value="PEROXIDASE"/>
</dbReference>
<dbReference type="InterPro" id="IPR044831">
    <property type="entry name" value="Ccp1-like"/>
</dbReference>
<dbReference type="GO" id="GO:0005759">
    <property type="term" value="C:mitochondrial matrix"/>
    <property type="evidence" value="ECO:0007669"/>
    <property type="project" value="UniProtKB-SubCell"/>
</dbReference>
<dbReference type="InterPro" id="IPR010255">
    <property type="entry name" value="Haem_peroxidase_sf"/>
</dbReference>
<dbReference type="EMBL" id="CDQK01000002">
    <property type="protein sequence ID" value="CEP21934.1"/>
    <property type="molecule type" value="Genomic_DNA"/>
</dbReference>
<keyword evidence="10" id="KW-0408">Iron</keyword>
<comment type="catalytic activity">
    <reaction evidence="13">
        <text>2 Fe(II)-[cytochrome c] + H2O2 + 2 H(+) = 2 Fe(III)-[cytochrome c] + 2 H2O</text>
        <dbReference type="Rhea" id="RHEA:16581"/>
        <dbReference type="Rhea" id="RHEA-COMP:10350"/>
        <dbReference type="Rhea" id="RHEA-COMP:14399"/>
        <dbReference type="ChEBI" id="CHEBI:15377"/>
        <dbReference type="ChEBI" id="CHEBI:15378"/>
        <dbReference type="ChEBI" id="CHEBI:16240"/>
        <dbReference type="ChEBI" id="CHEBI:29033"/>
        <dbReference type="ChEBI" id="CHEBI:29034"/>
        <dbReference type="EC" id="1.11.1.5"/>
    </reaction>
</comment>
<keyword evidence="11" id="KW-0496">Mitochondrion</keyword>
<evidence type="ECO:0000256" key="11">
    <source>
        <dbReference type="ARBA" id="ARBA00023128"/>
    </source>
</evidence>
<reference evidence="17 19" key="3">
    <citation type="journal article" date="2016" name="Proc. Natl. Acad. Sci. U.S.A.">
        <title>Comparative genomics of biotechnologically important yeasts.</title>
        <authorList>
            <person name="Riley R."/>
            <person name="Haridas S."/>
            <person name="Wolfe K.H."/>
            <person name="Lopes M.R."/>
            <person name="Hittinger C.T."/>
            <person name="Goeker M."/>
            <person name="Salamov A.A."/>
            <person name="Wisecaver J.H."/>
            <person name="Long T.M."/>
            <person name="Calvey C.H."/>
            <person name="Aerts A.L."/>
            <person name="Barry K.W."/>
            <person name="Choi C."/>
            <person name="Clum A."/>
            <person name="Coughlan A.Y."/>
            <person name="Deshpande S."/>
            <person name="Douglass A.P."/>
            <person name="Hanson S.J."/>
            <person name="Klenk H.-P."/>
            <person name="LaButti K.M."/>
            <person name="Lapidus A."/>
            <person name="Lindquist E.A."/>
            <person name="Lipzen A.M."/>
            <person name="Meier-Kolthoff J.P."/>
            <person name="Ohm R.A."/>
            <person name="Otillar R.P."/>
            <person name="Pangilinan J.L."/>
            <person name="Peng Y."/>
            <person name="Rokas A."/>
            <person name="Rosa C.A."/>
            <person name="Scheuner C."/>
            <person name="Sibirny A.A."/>
            <person name="Slot J.C."/>
            <person name="Stielow J.B."/>
            <person name="Sun H."/>
            <person name="Kurtzman C.P."/>
            <person name="Blackwell M."/>
            <person name="Grigoriev I.V."/>
            <person name="Jeffries T.W."/>
        </authorList>
    </citation>
    <scope>NUCLEOTIDE SEQUENCE [LARGE SCALE GENOMIC DNA]</scope>
    <source>
        <strain evidence="19">ATCC 18201 / CBS 1600 / BCRC 20928 / JCM 3617 / NBRC 0987 / NRRL Y-1542</strain>
        <strain evidence="17">NRRL Y-1542</strain>
    </source>
</reference>
<evidence type="ECO:0000256" key="2">
    <source>
        <dbReference type="ARBA" id="ARBA00004305"/>
    </source>
</evidence>
<dbReference type="PANTHER" id="PTHR31356">
    <property type="entry name" value="THYLAKOID LUMENAL 29 KDA PROTEIN, CHLOROPLASTIC-RELATED"/>
    <property type="match status" value="1"/>
</dbReference>
<dbReference type="InterPro" id="IPR019793">
    <property type="entry name" value="Peroxidases_heam-ligand_BS"/>
</dbReference>
<keyword evidence="6" id="KW-0349">Heme</keyword>
<dbReference type="PROSITE" id="PS50873">
    <property type="entry name" value="PEROXIDASE_4"/>
    <property type="match status" value="1"/>
</dbReference>
<keyword evidence="7" id="KW-0479">Metal-binding</keyword>
<evidence type="ECO:0000256" key="13">
    <source>
        <dbReference type="ARBA" id="ARBA00049265"/>
    </source>
</evidence>
<accession>A0A0H5CBN7</accession>
<sequence>MATFAIPRISRRALYALSGATALVSGTYVYSHYGKRPQGNGPNGGKMMAAAAIANTPFHAEKVSHVEGDYQKIYNAIAEAIRDNDEYDDYIGWGPVLVRYAWHSSGTYAQASSGCPHATGGSFGGTIRWPKELGDGANNGLQNAEWFMKKIHDKFDWISWGDLVTLGGVTAIQEMGGPKIGWRAGRKELSADNAMTSRLPDASKDADYVRHLFARMGFEDREVVSLIGAHALGSCHVYAPLLPGQKKPIPGSGYTNRWTASPNYFTNEFFKLLVDDKSWHWKEWDGPKQWENKDGLMMLPTDMALVQDPKYKKIVEMYAKDQDLFFKDFAKDFQKLLELGIEYPKETKTFYFKTLDEQNI</sequence>
<dbReference type="EMBL" id="KV453935">
    <property type="protein sequence ID" value="ODV72282.1"/>
    <property type="molecule type" value="Genomic_DNA"/>
</dbReference>
<evidence type="ECO:0000313" key="18">
    <source>
        <dbReference type="Proteomes" id="UP000038830"/>
    </source>
</evidence>
<dbReference type="PANTHER" id="PTHR31356:SF58">
    <property type="entry name" value="CYTOCHROME C PEROXIDASE, MITOCHONDRIAL"/>
    <property type="match status" value="1"/>
</dbReference>
<accession>A0A1E4RYC0</accession>
<evidence type="ECO:0000313" key="19">
    <source>
        <dbReference type="Proteomes" id="UP000094389"/>
    </source>
</evidence>
<dbReference type="GO" id="GO:0005758">
    <property type="term" value="C:mitochondrial intermembrane space"/>
    <property type="evidence" value="ECO:0007669"/>
    <property type="project" value="UniProtKB-SubCell"/>
</dbReference>
<gene>
    <name evidence="16" type="ORF">BN1211_2159</name>
    <name evidence="17" type="ORF">CYBJADRAFT_163473</name>
</gene>
<dbReference type="Proteomes" id="UP000038830">
    <property type="component" value="Unassembled WGS sequence"/>
</dbReference>
<dbReference type="Proteomes" id="UP000094389">
    <property type="component" value="Unassembled WGS sequence"/>
</dbReference>
<comment type="subunit">
    <text evidence="12">Forms a one-to-one complex with cytochrome c.</text>
</comment>
<evidence type="ECO:0000313" key="16">
    <source>
        <dbReference type="EMBL" id="CEP21934.1"/>
    </source>
</evidence>
<dbReference type="Gene3D" id="1.10.520.10">
    <property type="match status" value="1"/>
</dbReference>
<name>A0A0H5CBN7_CYBJN</name>
<dbReference type="SUPFAM" id="SSF48113">
    <property type="entry name" value="Heme-dependent peroxidases"/>
    <property type="match status" value="1"/>
</dbReference>
<dbReference type="Pfam" id="PF00141">
    <property type="entry name" value="peroxidase"/>
    <property type="match status" value="1"/>
</dbReference>
<evidence type="ECO:0000256" key="9">
    <source>
        <dbReference type="ARBA" id="ARBA00023002"/>
    </source>
</evidence>
<keyword evidence="19" id="KW-1185">Reference proteome</keyword>
<evidence type="ECO:0000256" key="12">
    <source>
        <dbReference type="ARBA" id="ARBA00038574"/>
    </source>
</evidence>
<evidence type="ECO:0000256" key="8">
    <source>
        <dbReference type="ARBA" id="ARBA00022946"/>
    </source>
</evidence>
<comment type="subcellular location">
    <subcellularLocation>
        <location evidence="3">Mitochondrion intermembrane space</location>
    </subcellularLocation>
    <subcellularLocation>
        <location evidence="2">Mitochondrion matrix</location>
    </subcellularLocation>
</comment>
<dbReference type="STRING" id="983966.A0A0H5CBN7"/>
<dbReference type="InterPro" id="IPR002207">
    <property type="entry name" value="Peroxidase_I"/>
</dbReference>
<evidence type="ECO:0000256" key="1">
    <source>
        <dbReference type="ARBA" id="ARBA00003917"/>
    </source>
</evidence>
<dbReference type="EC" id="1.11.1.-" evidence="14"/>
<evidence type="ECO:0000256" key="4">
    <source>
        <dbReference type="ARBA" id="ARBA00005997"/>
    </source>
</evidence>
<comment type="function">
    <text evidence="1">Destroys radicals which are normally produced within the cells and which are toxic to biological systems.</text>
</comment>
<reference evidence="16" key="1">
    <citation type="submission" date="2014-12" db="EMBL/GenBank/DDBJ databases">
        <authorList>
            <person name="Jaenicke S."/>
        </authorList>
    </citation>
    <scope>NUCLEOTIDE SEQUENCE [LARGE SCALE GENOMIC DNA]</scope>
    <source>
        <strain evidence="16">CBS1600</strain>
    </source>
</reference>
<dbReference type="GO" id="GO:0046872">
    <property type="term" value="F:metal ion binding"/>
    <property type="evidence" value="ECO:0007669"/>
    <property type="project" value="UniProtKB-UniRule"/>
</dbReference>
<keyword evidence="5 14" id="KW-0575">Peroxidase</keyword>